<evidence type="ECO:0000313" key="8">
    <source>
        <dbReference type="Proteomes" id="UP000660611"/>
    </source>
</evidence>
<sequence length="537" mass="56256">MTLMNSGTVAGRYRLLRVIGTGGMSRVWLARDEILAREVAVKEVMAMPGLPAGQADLWTRTIAEGRAAARLAHPNVVRVYDVLFTGGRPWIVMEYVPSRSLEDVVRTDGPLAPDVAARVGLAVLDGLAAAHRAGVLHRDVKPPNVLIADDGRVLLGDFGIAVLHDEVDGPETPLIASPSYVAPERVRDHVSSVETDLWSFGATVYWCVEGRPPYARATTAEVLDALATSPPDPVSLAGPLREVVEGLLRRDPAERLTAAQARTLLADVAPAPRSAVVPALVAPLAATMRLFRSPAAAPVPAPAGDDRRRTAARMLTAAIGVLLVAGGIAGLVSAYGDDGRPRFVDRAQSVGGTPQNGAAAAARAPATCADGAVPPGTGPLPGGTASAAAGGDGLPAGWVWHDDPAGFRIGRPADWVRATAGGIVCFLDPTGGRRLTVGLAPSAVADRVAYWRAAEQDLLRLDPPTGYTSIGIAPVVYARGAADWEFTYAGGAQWHTQRRLFGVADGREFTLSWTTADGAWSPGQSTFRTFTASFQAR</sequence>
<keyword evidence="8" id="KW-1185">Reference proteome</keyword>
<dbReference type="Gene3D" id="3.30.200.20">
    <property type="entry name" value="Phosphorylase Kinase, domain 1"/>
    <property type="match status" value="1"/>
</dbReference>
<dbReference type="InterPro" id="IPR017441">
    <property type="entry name" value="Protein_kinase_ATP_BS"/>
</dbReference>
<dbReference type="SMART" id="SM00220">
    <property type="entry name" value="S_TKc"/>
    <property type="match status" value="1"/>
</dbReference>
<dbReference type="PROSITE" id="PS00107">
    <property type="entry name" value="PROTEIN_KINASE_ATP"/>
    <property type="match status" value="1"/>
</dbReference>
<organism evidence="7 8">
    <name type="scientific">Dactylosporangium siamense</name>
    <dbReference type="NCBI Taxonomy" id="685454"/>
    <lineage>
        <taxon>Bacteria</taxon>
        <taxon>Bacillati</taxon>
        <taxon>Actinomycetota</taxon>
        <taxon>Actinomycetes</taxon>
        <taxon>Micromonosporales</taxon>
        <taxon>Micromonosporaceae</taxon>
        <taxon>Dactylosporangium</taxon>
    </lineage>
</organism>
<dbReference type="GO" id="GO:0004672">
    <property type="term" value="F:protein kinase activity"/>
    <property type="evidence" value="ECO:0007669"/>
    <property type="project" value="InterPro"/>
</dbReference>
<feature type="domain" description="Protein kinase" evidence="6">
    <location>
        <begin position="13"/>
        <end position="265"/>
    </location>
</feature>
<evidence type="ECO:0000256" key="1">
    <source>
        <dbReference type="ARBA" id="ARBA00008874"/>
    </source>
</evidence>
<dbReference type="Pfam" id="PF00069">
    <property type="entry name" value="Pkinase"/>
    <property type="match status" value="1"/>
</dbReference>
<dbReference type="PROSITE" id="PS00108">
    <property type="entry name" value="PROTEIN_KINASE_ST"/>
    <property type="match status" value="1"/>
</dbReference>
<reference evidence="7" key="1">
    <citation type="submission" date="2021-01" db="EMBL/GenBank/DDBJ databases">
        <title>Whole genome shotgun sequence of Dactylosporangium siamense NBRC 106093.</title>
        <authorList>
            <person name="Komaki H."/>
            <person name="Tamura T."/>
        </authorList>
    </citation>
    <scope>NUCLEOTIDE SEQUENCE</scope>
    <source>
        <strain evidence="7">NBRC 106093</strain>
    </source>
</reference>
<keyword evidence="3 4" id="KW-0067">ATP-binding</keyword>
<evidence type="ECO:0000256" key="2">
    <source>
        <dbReference type="ARBA" id="ARBA00022741"/>
    </source>
</evidence>
<dbReference type="GO" id="GO:0005524">
    <property type="term" value="F:ATP binding"/>
    <property type="evidence" value="ECO:0007669"/>
    <property type="project" value="UniProtKB-UniRule"/>
</dbReference>
<dbReference type="PANTHER" id="PTHR45832">
    <property type="entry name" value="SERINE/THREONINE-PROTEIN KINASE SAMKA-RELATED-RELATED"/>
    <property type="match status" value="1"/>
</dbReference>
<evidence type="ECO:0000313" key="7">
    <source>
        <dbReference type="EMBL" id="GIG51549.1"/>
    </source>
</evidence>
<dbReference type="InterPro" id="IPR008271">
    <property type="entry name" value="Ser/Thr_kinase_AS"/>
</dbReference>
<evidence type="ECO:0000256" key="3">
    <source>
        <dbReference type="ARBA" id="ARBA00022840"/>
    </source>
</evidence>
<comment type="similarity">
    <text evidence="1">Belongs to the protein kinase superfamily. STE Ser/Thr protein kinase family. STE20 subfamily.</text>
</comment>
<dbReference type="CDD" id="cd14014">
    <property type="entry name" value="STKc_PknB_like"/>
    <property type="match status" value="1"/>
</dbReference>
<evidence type="ECO:0000256" key="4">
    <source>
        <dbReference type="PROSITE-ProRule" id="PRU10141"/>
    </source>
</evidence>
<proteinExistence type="inferred from homology"/>
<keyword evidence="2 4" id="KW-0547">Nucleotide-binding</keyword>
<keyword evidence="5" id="KW-1133">Transmembrane helix</keyword>
<evidence type="ECO:0000259" key="6">
    <source>
        <dbReference type="PROSITE" id="PS50011"/>
    </source>
</evidence>
<dbReference type="InterPro" id="IPR051931">
    <property type="entry name" value="PAK3-like"/>
</dbReference>
<feature type="transmembrane region" description="Helical" evidence="5">
    <location>
        <begin position="315"/>
        <end position="336"/>
    </location>
</feature>
<dbReference type="InterPro" id="IPR000719">
    <property type="entry name" value="Prot_kinase_dom"/>
</dbReference>
<dbReference type="SUPFAM" id="SSF56112">
    <property type="entry name" value="Protein kinase-like (PK-like)"/>
    <property type="match status" value="1"/>
</dbReference>
<accession>A0A919UDJ8</accession>
<name>A0A919UDJ8_9ACTN</name>
<dbReference type="PROSITE" id="PS50011">
    <property type="entry name" value="PROTEIN_KINASE_DOM"/>
    <property type="match status" value="1"/>
</dbReference>
<dbReference type="PANTHER" id="PTHR45832:SF22">
    <property type="entry name" value="SERINE_THREONINE-PROTEIN KINASE SAMKA-RELATED"/>
    <property type="match status" value="1"/>
</dbReference>
<dbReference type="Gene3D" id="1.10.510.10">
    <property type="entry name" value="Transferase(Phosphotransferase) domain 1"/>
    <property type="match status" value="1"/>
</dbReference>
<dbReference type="AlphaFoldDB" id="A0A919UDJ8"/>
<gene>
    <name evidence="7" type="ORF">Dsi01nite_095900</name>
</gene>
<dbReference type="EMBL" id="BONQ01000156">
    <property type="protein sequence ID" value="GIG51549.1"/>
    <property type="molecule type" value="Genomic_DNA"/>
</dbReference>
<protein>
    <recommendedName>
        <fullName evidence="6">Protein kinase domain-containing protein</fullName>
    </recommendedName>
</protein>
<feature type="binding site" evidence="4">
    <location>
        <position position="42"/>
    </location>
    <ligand>
        <name>ATP</name>
        <dbReference type="ChEBI" id="CHEBI:30616"/>
    </ligand>
</feature>
<keyword evidence="5" id="KW-0812">Transmembrane</keyword>
<keyword evidence="5" id="KW-0472">Membrane</keyword>
<comment type="caution">
    <text evidence="7">The sequence shown here is derived from an EMBL/GenBank/DDBJ whole genome shotgun (WGS) entry which is preliminary data.</text>
</comment>
<dbReference type="InterPro" id="IPR011009">
    <property type="entry name" value="Kinase-like_dom_sf"/>
</dbReference>
<dbReference type="Proteomes" id="UP000660611">
    <property type="component" value="Unassembled WGS sequence"/>
</dbReference>
<evidence type="ECO:0000256" key="5">
    <source>
        <dbReference type="SAM" id="Phobius"/>
    </source>
</evidence>